<evidence type="ECO:0000256" key="9">
    <source>
        <dbReference type="RuleBase" id="RU003567"/>
    </source>
</evidence>
<keyword evidence="2 7" id="KW-0963">Cytoplasm</keyword>
<evidence type="ECO:0000256" key="1">
    <source>
        <dbReference type="ARBA" id="ARBA00007039"/>
    </source>
</evidence>
<proteinExistence type="inferred from homology"/>
<dbReference type="GO" id="GO:0005737">
    <property type="term" value="C:cytoplasm"/>
    <property type="evidence" value="ECO:0007669"/>
    <property type="project" value="UniProtKB-SubCell"/>
</dbReference>
<reference evidence="11 12" key="1">
    <citation type="submission" date="2017-12" db="EMBL/GenBank/DDBJ databases">
        <authorList>
            <person name="Hurst M.R.H."/>
        </authorList>
    </citation>
    <scope>NUCLEOTIDE SEQUENCE [LARGE SCALE GENOMIC DNA]</scope>
    <source>
        <strain evidence="11 12">BM15</strain>
    </source>
</reference>
<accession>A0A2K9ER62</accession>
<dbReference type="PANTHER" id="PTHR10381">
    <property type="entry name" value="ATP-DEPENDENT CLP PROTEASE PROTEOLYTIC SUBUNIT"/>
    <property type="match status" value="1"/>
</dbReference>
<dbReference type="GO" id="GO:0051117">
    <property type="term" value="F:ATPase binding"/>
    <property type="evidence" value="ECO:0007669"/>
    <property type="project" value="TreeGrafter"/>
</dbReference>
<keyword evidence="12" id="KW-1185">Reference proteome</keyword>
<keyword evidence="5 7" id="KW-0720">Serine protease</keyword>
<sequence>MTRQFWLDDDDDDEGRDDDKSKSEGLGLPEGDNMGKLYFKSRTVIVAGEINDKLAQRTVAHLLALAEESDDPINMLISSPGGHVESGDMIHDVISFIRPTVRTIGSGWVASAGALIFVGAQKKNRYCLPNTRFLLHQPSGGIGGTTSDMMIQAEQIRLMRERLNQIMADATGQTVEKIEKDTNRDFWLNTQEAVDYGLVNKIIRGVDELK</sequence>
<dbReference type="InterPro" id="IPR033135">
    <property type="entry name" value="ClpP_His_AS"/>
</dbReference>
<comment type="catalytic activity">
    <reaction evidence="6 7 8">
        <text>Hydrolysis of proteins to small peptides in the presence of ATP and magnesium. alpha-casein is the usual test substrate. In the absence of ATP, only oligopeptides shorter than five residues are hydrolyzed (such as succinyl-Leu-Tyr-|-NHMec, and Leu-Tyr-Leu-|-Tyr-Trp, in which cleavage of the -Tyr-|-Leu- and -Tyr-|-Trp bonds also occurs).</text>
        <dbReference type="EC" id="3.4.21.92"/>
    </reaction>
</comment>
<evidence type="ECO:0000256" key="5">
    <source>
        <dbReference type="ARBA" id="ARBA00022825"/>
    </source>
</evidence>
<dbReference type="Pfam" id="PF00574">
    <property type="entry name" value="CLP_protease"/>
    <property type="match status" value="1"/>
</dbReference>
<dbReference type="OrthoDB" id="9802800at2"/>
<feature type="compositionally biased region" description="Acidic residues" evidence="10">
    <location>
        <begin position="7"/>
        <end position="16"/>
    </location>
</feature>
<evidence type="ECO:0000256" key="3">
    <source>
        <dbReference type="ARBA" id="ARBA00022670"/>
    </source>
</evidence>
<evidence type="ECO:0000256" key="6">
    <source>
        <dbReference type="ARBA" id="ARBA00034021"/>
    </source>
</evidence>
<dbReference type="GO" id="GO:0004176">
    <property type="term" value="F:ATP-dependent peptidase activity"/>
    <property type="evidence" value="ECO:0007669"/>
    <property type="project" value="InterPro"/>
</dbReference>
<feature type="active site" description="Nucleophile" evidence="7">
    <location>
        <position position="111"/>
    </location>
</feature>
<dbReference type="InterPro" id="IPR029045">
    <property type="entry name" value="ClpP/crotonase-like_dom_sf"/>
</dbReference>
<gene>
    <name evidence="7" type="primary">clpP</name>
    <name evidence="11" type="ORF">CUV01_07520</name>
</gene>
<dbReference type="RefSeq" id="WP_101459926.1">
    <property type="nucleotide sequence ID" value="NZ_CP025408.1"/>
</dbReference>
<dbReference type="GO" id="GO:0009368">
    <property type="term" value="C:endopeptidase Clp complex"/>
    <property type="evidence" value="ECO:0007669"/>
    <property type="project" value="TreeGrafter"/>
</dbReference>
<dbReference type="CDD" id="cd07017">
    <property type="entry name" value="S14_ClpP_2"/>
    <property type="match status" value="1"/>
</dbReference>
<organism evidence="11 12">
    <name type="scientific">Paracoccus tegillarcae</name>
    <dbReference type="NCBI Taxonomy" id="1529068"/>
    <lineage>
        <taxon>Bacteria</taxon>
        <taxon>Pseudomonadati</taxon>
        <taxon>Pseudomonadota</taxon>
        <taxon>Alphaproteobacteria</taxon>
        <taxon>Rhodobacterales</taxon>
        <taxon>Paracoccaceae</taxon>
        <taxon>Paracoccus</taxon>
    </lineage>
</organism>
<dbReference type="EMBL" id="CP025408">
    <property type="protein sequence ID" value="AUH33256.1"/>
    <property type="molecule type" value="Genomic_DNA"/>
</dbReference>
<feature type="active site" evidence="7 8">
    <location>
        <position position="136"/>
    </location>
</feature>
<dbReference type="HAMAP" id="MF_00444">
    <property type="entry name" value="ClpP"/>
    <property type="match status" value="1"/>
</dbReference>
<evidence type="ECO:0000256" key="2">
    <source>
        <dbReference type="ARBA" id="ARBA00022490"/>
    </source>
</evidence>
<dbReference type="AlphaFoldDB" id="A0A2K9ER62"/>
<dbReference type="PROSITE" id="PS00382">
    <property type="entry name" value="CLP_PROTEASE_HIS"/>
    <property type="match status" value="1"/>
</dbReference>
<evidence type="ECO:0000256" key="7">
    <source>
        <dbReference type="HAMAP-Rule" id="MF_00444"/>
    </source>
</evidence>
<dbReference type="PANTHER" id="PTHR10381:SF70">
    <property type="entry name" value="ATP-DEPENDENT CLP PROTEASE PROTEOLYTIC SUBUNIT"/>
    <property type="match status" value="1"/>
</dbReference>
<dbReference type="PRINTS" id="PR00127">
    <property type="entry name" value="CLPPROTEASEP"/>
</dbReference>
<comment type="subcellular location">
    <subcellularLocation>
        <location evidence="7">Cytoplasm</location>
    </subcellularLocation>
</comment>
<keyword evidence="3 7" id="KW-0645">Protease</keyword>
<evidence type="ECO:0000313" key="11">
    <source>
        <dbReference type="EMBL" id="AUH33256.1"/>
    </source>
</evidence>
<evidence type="ECO:0000313" key="12">
    <source>
        <dbReference type="Proteomes" id="UP000233742"/>
    </source>
</evidence>
<comment type="similarity">
    <text evidence="1 7 9">Belongs to the peptidase S14 family.</text>
</comment>
<protein>
    <recommendedName>
        <fullName evidence="7 9">ATP-dependent Clp protease proteolytic subunit</fullName>
        <ecNumber evidence="7">3.4.21.92</ecNumber>
    </recommendedName>
    <alternativeName>
        <fullName evidence="7">Endopeptidase Clp</fullName>
    </alternativeName>
</protein>
<evidence type="ECO:0000256" key="4">
    <source>
        <dbReference type="ARBA" id="ARBA00022801"/>
    </source>
</evidence>
<dbReference type="InterPro" id="IPR023562">
    <property type="entry name" value="ClpP/TepA"/>
</dbReference>
<dbReference type="SUPFAM" id="SSF52096">
    <property type="entry name" value="ClpP/crotonase"/>
    <property type="match status" value="1"/>
</dbReference>
<comment type="subunit">
    <text evidence="7">Fourteen ClpP subunits assemble into 2 heptameric rings which stack back to back to give a disk-like structure with a central cavity, resembling the structure of eukaryotic proteasomes.</text>
</comment>
<evidence type="ECO:0000256" key="10">
    <source>
        <dbReference type="SAM" id="MobiDB-lite"/>
    </source>
</evidence>
<dbReference type="InterPro" id="IPR001907">
    <property type="entry name" value="ClpP"/>
</dbReference>
<dbReference type="Proteomes" id="UP000233742">
    <property type="component" value="Chromosome"/>
</dbReference>
<dbReference type="GO" id="GO:0006515">
    <property type="term" value="P:protein quality control for misfolded or incompletely synthesized proteins"/>
    <property type="evidence" value="ECO:0007669"/>
    <property type="project" value="TreeGrafter"/>
</dbReference>
<evidence type="ECO:0000256" key="8">
    <source>
        <dbReference type="PROSITE-ProRule" id="PRU10086"/>
    </source>
</evidence>
<dbReference type="GO" id="GO:0004252">
    <property type="term" value="F:serine-type endopeptidase activity"/>
    <property type="evidence" value="ECO:0007669"/>
    <property type="project" value="UniProtKB-UniRule"/>
</dbReference>
<dbReference type="KEGG" id="paro:CUV01_07520"/>
<dbReference type="EC" id="3.4.21.92" evidence="7"/>
<comment type="function">
    <text evidence="7">Cleaves peptides in various proteins in a process that requires ATP hydrolysis. Has a chymotrypsin-like activity. Plays a major role in the degradation of misfolded proteins.</text>
</comment>
<dbReference type="NCBIfam" id="NF009205">
    <property type="entry name" value="PRK12553.1"/>
    <property type="match status" value="1"/>
</dbReference>
<feature type="region of interest" description="Disordered" evidence="10">
    <location>
        <begin position="1"/>
        <end position="29"/>
    </location>
</feature>
<keyword evidence="4 7" id="KW-0378">Hydrolase</keyword>
<name>A0A2K9ER62_9RHOB</name>
<dbReference type="Gene3D" id="3.90.226.10">
    <property type="entry name" value="2-enoyl-CoA Hydratase, Chain A, domain 1"/>
    <property type="match status" value="1"/>
</dbReference>